<dbReference type="GO" id="GO:0045552">
    <property type="term" value="F:dihydroflavanol 4-reductase activity"/>
    <property type="evidence" value="ECO:0007669"/>
    <property type="project" value="UniProtKB-EC"/>
</dbReference>
<comment type="catalytic activity">
    <reaction evidence="8">
        <text>(2S)-flavan-4-ol + NADP(+) = (2S)-flavanone + NADPH + H(+)</text>
        <dbReference type="Rhea" id="RHEA:11228"/>
        <dbReference type="ChEBI" id="CHEBI:15378"/>
        <dbReference type="ChEBI" id="CHEBI:15605"/>
        <dbReference type="ChEBI" id="CHEBI:15606"/>
        <dbReference type="ChEBI" id="CHEBI:57783"/>
        <dbReference type="ChEBI" id="CHEBI:58349"/>
        <dbReference type="EC" id="1.1.1.234"/>
    </reaction>
</comment>
<evidence type="ECO:0000259" key="10">
    <source>
        <dbReference type="Pfam" id="PF01370"/>
    </source>
</evidence>
<comment type="similarity">
    <text evidence="4">Belongs to the NAD(P)-dependent epimerase/dehydratase family. Dihydroflavonol-4-reductase subfamily.</text>
</comment>
<dbReference type="EC" id="1.1.1.234" evidence="5"/>
<evidence type="ECO:0000256" key="6">
    <source>
        <dbReference type="ARBA" id="ARBA00039057"/>
    </source>
</evidence>
<dbReference type="AlphaFoldDB" id="A0A4D6MDH3"/>
<dbReference type="InterPro" id="IPR050425">
    <property type="entry name" value="NAD(P)_dehydrat-like"/>
</dbReference>
<evidence type="ECO:0000313" key="12">
    <source>
        <dbReference type="Proteomes" id="UP000501690"/>
    </source>
</evidence>
<dbReference type="FunFam" id="3.40.50.720:FF:000085">
    <property type="entry name" value="Dihydroflavonol reductase"/>
    <property type="match status" value="2"/>
</dbReference>
<evidence type="ECO:0000256" key="2">
    <source>
        <dbReference type="ARBA" id="ARBA00023002"/>
    </source>
</evidence>
<evidence type="ECO:0000313" key="11">
    <source>
        <dbReference type="EMBL" id="QCD98853.1"/>
    </source>
</evidence>
<feature type="domain" description="NAD-dependent epimerase/dehydratase" evidence="10">
    <location>
        <begin position="8"/>
        <end position="254"/>
    </location>
</feature>
<keyword evidence="12" id="KW-1185">Reference proteome</keyword>
<sequence>MGSVSETVCVTGASGFIGSWLVMRLIERGYTVRATVRDPGIIYACAGNMKKVKHLVELPGAKTKLSLWKADLGDEGSFDEAIKGCTGVFHVATPMDFESKDPENEVIKPTVNGVLDIMKACMKAKTVKRLVFTSSAGTLNVIEHQKPVFDETCWSDVEFCRRVKMTGWMYFVSKTLAEKEAWKFAKEHGMDFITIIPPLVVGPFLMPTMPPSLITALSLITGNESHYSIIKQGQFVHLDDLCLAHIFLFEQPKVEGRYICSACDTTIHHIAKLINEKYPEYNIPTKFKNIPNELEVVRFSSKKIEDLGFQFKYSLEDMYCGAIDTCRDKGLLPKPAETPLSRTKKEKKKMSSRSESVCVTGASGFIGSWLVMRLMERGYTVRATVRDPANMKKVKHLVELPGANTKLTLWKADLSEEGSFDEAIKGCTGVFHVATPMDFESKDPENEVIKPTIKGLLDIMKACVKAKSVRRIVFTSSAGTVDVAEKPKPVYDENCWSDVEFCRRVKMTGWMYFVSKTLAEKEAWKFAREHNIDFVSVIPPLVVGPFLMPTMPPSLITALSLITGNEGHYHIIKQGQFVHLDDLCLAHIFLFENPKAEGRYICCSDEATIHDIAKLLNQKYPHYNIPTKFKDIPDELDIIRFSSKKITDMGFKFEYSLEDMFTGAVETCREKGLLPEPAQTPVNGSVHK</sequence>
<comment type="catalytic activity">
    <reaction evidence="9">
        <text>a (2R,3S,4S)-leucoanthocyanidin + NADP(+) = a (2R,3R)-dihydroflavonol + NADPH + H(+)</text>
        <dbReference type="Rhea" id="RHEA:54444"/>
        <dbReference type="ChEBI" id="CHEBI:15378"/>
        <dbReference type="ChEBI" id="CHEBI:57783"/>
        <dbReference type="ChEBI" id="CHEBI:58349"/>
        <dbReference type="ChEBI" id="CHEBI:138176"/>
        <dbReference type="ChEBI" id="CHEBI:138188"/>
        <dbReference type="EC" id="1.1.1.219"/>
    </reaction>
</comment>
<keyword evidence="3" id="KW-0284">Flavonoid biosynthesis</keyword>
<evidence type="ECO:0000256" key="9">
    <source>
        <dbReference type="ARBA" id="ARBA00049132"/>
    </source>
</evidence>
<dbReference type="InterPro" id="IPR001509">
    <property type="entry name" value="Epimerase_deHydtase"/>
</dbReference>
<dbReference type="Pfam" id="PF01370">
    <property type="entry name" value="Epimerase"/>
    <property type="match status" value="2"/>
</dbReference>
<protein>
    <recommendedName>
        <fullName evidence="7">Flavanone 4-reductase</fullName>
        <ecNumber evidence="6">1.1.1.219</ecNumber>
        <ecNumber evidence="5">1.1.1.234</ecNumber>
    </recommendedName>
</protein>
<evidence type="ECO:0000256" key="5">
    <source>
        <dbReference type="ARBA" id="ARBA00039055"/>
    </source>
</evidence>
<dbReference type="EC" id="1.1.1.219" evidence="6"/>
<feature type="domain" description="NAD-dependent epimerase/dehydratase" evidence="10">
    <location>
        <begin position="357"/>
        <end position="597"/>
    </location>
</feature>
<keyword evidence="2" id="KW-0560">Oxidoreductase</keyword>
<gene>
    <name evidence="11" type="ORF">DEO72_LG7g130</name>
</gene>
<keyword evidence="1" id="KW-0521">NADP</keyword>
<evidence type="ECO:0000256" key="3">
    <source>
        <dbReference type="ARBA" id="ARBA00023241"/>
    </source>
</evidence>
<proteinExistence type="inferred from homology"/>
<dbReference type="Proteomes" id="UP000501690">
    <property type="component" value="Linkage Group LG7"/>
</dbReference>
<dbReference type="Gene3D" id="3.40.50.720">
    <property type="entry name" value="NAD(P)-binding Rossmann-like Domain"/>
    <property type="match status" value="2"/>
</dbReference>
<dbReference type="GO" id="GO:0009718">
    <property type="term" value="P:anthocyanin-containing compound biosynthetic process"/>
    <property type="evidence" value="ECO:0007669"/>
    <property type="project" value="TreeGrafter"/>
</dbReference>
<evidence type="ECO:0000256" key="8">
    <source>
        <dbReference type="ARBA" id="ARBA00048870"/>
    </source>
</evidence>
<dbReference type="InterPro" id="IPR036291">
    <property type="entry name" value="NAD(P)-bd_dom_sf"/>
</dbReference>
<dbReference type="PANTHER" id="PTHR10366:SF564">
    <property type="entry name" value="STEROL-4-ALPHA-CARBOXYLATE 3-DEHYDROGENASE, DECARBOXYLATING"/>
    <property type="match status" value="1"/>
</dbReference>
<evidence type="ECO:0000256" key="1">
    <source>
        <dbReference type="ARBA" id="ARBA00022857"/>
    </source>
</evidence>
<evidence type="ECO:0000256" key="4">
    <source>
        <dbReference type="ARBA" id="ARBA00023445"/>
    </source>
</evidence>
<dbReference type="EMBL" id="CP039351">
    <property type="protein sequence ID" value="QCD98853.1"/>
    <property type="molecule type" value="Genomic_DNA"/>
</dbReference>
<dbReference type="CDD" id="cd08958">
    <property type="entry name" value="FR_SDR_e"/>
    <property type="match status" value="2"/>
</dbReference>
<dbReference type="PANTHER" id="PTHR10366">
    <property type="entry name" value="NAD DEPENDENT EPIMERASE/DEHYDRATASE"/>
    <property type="match status" value="1"/>
</dbReference>
<evidence type="ECO:0000256" key="7">
    <source>
        <dbReference type="ARBA" id="ARBA00042087"/>
    </source>
</evidence>
<name>A0A4D6MDH3_VIGUN</name>
<dbReference type="SUPFAM" id="SSF51735">
    <property type="entry name" value="NAD(P)-binding Rossmann-fold domains"/>
    <property type="match status" value="2"/>
</dbReference>
<organism evidence="11 12">
    <name type="scientific">Vigna unguiculata</name>
    <name type="common">Cowpea</name>
    <dbReference type="NCBI Taxonomy" id="3917"/>
    <lineage>
        <taxon>Eukaryota</taxon>
        <taxon>Viridiplantae</taxon>
        <taxon>Streptophyta</taxon>
        <taxon>Embryophyta</taxon>
        <taxon>Tracheophyta</taxon>
        <taxon>Spermatophyta</taxon>
        <taxon>Magnoliopsida</taxon>
        <taxon>eudicotyledons</taxon>
        <taxon>Gunneridae</taxon>
        <taxon>Pentapetalae</taxon>
        <taxon>rosids</taxon>
        <taxon>fabids</taxon>
        <taxon>Fabales</taxon>
        <taxon>Fabaceae</taxon>
        <taxon>Papilionoideae</taxon>
        <taxon>50 kb inversion clade</taxon>
        <taxon>NPAAA clade</taxon>
        <taxon>indigoferoid/millettioid clade</taxon>
        <taxon>Phaseoleae</taxon>
        <taxon>Vigna</taxon>
    </lineage>
</organism>
<dbReference type="GO" id="GO:0047890">
    <property type="term" value="F:flavanone 4-reductase activity"/>
    <property type="evidence" value="ECO:0007669"/>
    <property type="project" value="UniProtKB-EC"/>
</dbReference>
<reference evidence="11 12" key="1">
    <citation type="submission" date="2019-04" db="EMBL/GenBank/DDBJ databases">
        <title>An improved genome assembly and genetic linkage map for asparagus bean, Vigna unguiculata ssp. sesquipedialis.</title>
        <authorList>
            <person name="Xia Q."/>
            <person name="Zhang R."/>
            <person name="Dong Y."/>
        </authorList>
    </citation>
    <scope>NUCLEOTIDE SEQUENCE [LARGE SCALE GENOMIC DNA]</scope>
    <source>
        <tissue evidence="11">Leaf</tissue>
    </source>
</reference>
<accession>A0A4D6MDH3</accession>